<dbReference type="AlphaFoldDB" id="A0A3N4PGI5"/>
<reference evidence="2 3" key="1">
    <citation type="submission" date="2018-11" db="EMBL/GenBank/DDBJ databases">
        <title>Chitinophaga lutea sp.nov., isolate from arsenic contaminated soil.</title>
        <authorList>
            <person name="Zong Y."/>
        </authorList>
    </citation>
    <scope>NUCLEOTIDE SEQUENCE [LARGE SCALE GENOMIC DNA]</scope>
    <source>
        <strain evidence="2 3">ZY74</strain>
    </source>
</reference>
<feature type="transmembrane region" description="Helical" evidence="1">
    <location>
        <begin position="12"/>
        <end position="32"/>
    </location>
</feature>
<comment type="caution">
    <text evidence="2">The sequence shown here is derived from an EMBL/GenBank/DDBJ whole genome shotgun (WGS) entry which is preliminary data.</text>
</comment>
<evidence type="ECO:0000313" key="3">
    <source>
        <dbReference type="Proteomes" id="UP000278351"/>
    </source>
</evidence>
<proteinExistence type="predicted"/>
<gene>
    <name evidence="2" type="ORF">EGT74_25015</name>
</gene>
<dbReference type="Proteomes" id="UP000278351">
    <property type="component" value="Unassembled WGS sequence"/>
</dbReference>
<protein>
    <submittedName>
        <fullName evidence="2">DUF2279 domain-containing protein</fullName>
    </submittedName>
</protein>
<evidence type="ECO:0000313" key="2">
    <source>
        <dbReference type="EMBL" id="RPE05639.1"/>
    </source>
</evidence>
<keyword evidence="1" id="KW-0472">Membrane</keyword>
<sequence>MIQSPVKKLHTGGPLYILCLCAFLFSTISLRAQKTGKTGFFDVPDSTVPARVWTLAAGSVAAYSGSLMVLNKYWYKDYPKRSPHTINDFGEWLQMDKFGHVYSSYVFSLYSREIWRWTGLSRKQQIWIGGMSGFAFQSVIELLDAHSAQWGWSWGDVGANALGSGLMMGQELLWNEQRFQLKFSSTPIHYPDTDPNLKARAIDQFGVRMVERTLKDYNAQTYWLSLNLSSVMKDQHLPKWLNVAVGYGVEGLYSARRNQWKNTEGEMMYYGHIRRTRRVFLSPDVDFTKIPTRHKGLKVLFKALNVIKIPAPALEVNGAGQLKLHALKF</sequence>
<dbReference type="InterPro" id="IPR018736">
    <property type="entry name" value="DUF2279_periplasmic_lipo"/>
</dbReference>
<name>A0A3N4PGI5_9BACT</name>
<organism evidence="2 3">
    <name type="scientific">Chitinophaga lutea</name>
    <dbReference type="NCBI Taxonomy" id="2488634"/>
    <lineage>
        <taxon>Bacteria</taxon>
        <taxon>Pseudomonadati</taxon>
        <taxon>Bacteroidota</taxon>
        <taxon>Chitinophagia</taxon>
        <taxon>Chitinophagales</taxon>
        <taxon>Chitinophagaceae</taxon>
        <taxon>Chitinophaga</taxon>
    </lineage>
</organism>
<keyword evidence="1" id="KW-1133">Transmembrane helix</keyword>
<dbReference type="Pfam" id="PF10043">
    <property type="entry name" value="DUF2279"/>
    <property type="match status" value="1"/>
</dbReference>
<accession>A0A3N4PGI5</accession>
<dbReference type="EMBL" id="RPDH01000003">
    <property type="protein sequence ID" value="RPE05639.1"/>
    <property type="molecule type" value="Genomic_DNA"/>
</dbReference>
<feature type="transmembrane region" description="Helical" evidence="1">
    <location>
        <begin position="52"/>
        <end position="71"/>
    </location>
</feature>
<evidence type="ECO:0000256" key="1">
    <source>
        <dbReference type="SAM" id="Phobius"/>
    </source>
</evidence>
<keyword evidence="1" id="KW-0812">Transmembrane</keyword>
<keyword evidence="3" id="KW-1185">Reference proteome</keyword>